<name>A0AAE1XJD5_9LAMI</name>
<comment type="caution">
    <text evidence="2">The sequence shown here is derived from an EMBL/GenBank/DDBJ whole genome shotgun (WGS) entry which is preliminary data.</text>
</comment>
<reference evidence="2" key="2">
    <citation type="journal article" date="2024" name="Plant">
        <title>Genomic evolution and insights into agronomic trait innovations of Sesamum species.</title>
        <authorList>
            <person name="Miao H."/>
            <person name="Wang L."/>
            <person name="Qu L."/>
            <person name="Liu H."/>
            <person name="Sun Y."/>
            <person name="Le M."/>
            <person name="Wang Q."/>
            <person name="Wei S."/>
            <person name="Zheng Y."/>
            <person name="Lin W."/>
            <person name="Duan Y."/>
            <person name="Cao H."/>
            <person name="Xiong S."/>
            <person name="Wang X."/>
            <person name="Wei L."/>
            <person name="Li C."/>
            <person name="Ma Q."/>
            <person name="Ju M."/>
            <person name="Zhao R."/>
            <person name="Li G."/>
            <person name="Mu C."/>
            <person name="Tian Q."/>
            <person name="Mei H."/>
            <person name="Zhang T."/>
            <person name="Gao T."/>
            <person name="Zhang H."/>
        </authorList>
    </citation>
    <scope>NUCLEOTIDE SEQUENCE</scope>
    <source>
        <strain evidence="2">3651</strain>
    </source>
</reference>
<evidence type="ECO:0000313" key="3">
    <source>
        <dbReference type="Proteomes" id="UP001293254"/>
    </source>
</evidence>
<gene>
    <name evidence="2" type="ORF">Salat_2895300</name>
</gene>
<accession>A0AAE1XJD5</accession>
<keyword evidence="3" id="KW-1185">Reference proteome</keyword>
<sequence length="157" mass="17700">MEVPLAWRPSLNELPPINFEVVRERVKGAGLPDHGFRAKTLLEEDLLTVASLHPAEDTYTGRQSSYSRLRNTRSASATPSDIYSRDTSLEPPIIEAVTSLEADMTLAPSLYPPQVPFLFLLLRLARVPRRGLVLRGTLKKRLRQELTPPKLPPFLLY</sequence>
<dbReference type="AlphaFoldDB" id="A0AAE1XJD5"/>
<feature type="region of interest" description="Disordered" evidence="1">
    <location>
        <begin position="60"/>
        <end position="83"/>
    </location>
</feature>
<dbReference type="Proteomes" id="UP001293254">
    <property type="component" value="Unassembled WGS sequence"/>
</dbReference>
<evidence type="ECO:0000313" key="2">
    <source>
        <dbReference type="EMBL" id="KAK4412482.1"/>
    </source>
</evidence>
<feature type="compositionally biased region" description="Polar residues" evidence="1">
    <location>
        <begin position="60"/>
        <end position="81"/>
    </location>
</feature>
<protein>
    <submittedName>
        <fullName evidence="2">Uncharacterized protein</fullName>
    </submittedName>
</protein>
<reference evidence="2" key="1">
    <citation type="submission" date="2020-06" db="EMBL/GenBank/DDBJ databases">
        <authorList>
            <person name="Li T."/>
            <person name="Hu X."/>
            <person name="Zhang T."/>
            <person name="Song X."/>
            <person name="Zhang H."/>
            <person name="Dai N."/>
            <person name="Sheng W."/>
            <person name="Hou X."/>
            <person name="Wei L."/>
        </authorList>
    </citation>
    <scope>NUCLEOTIDE SEQUENCE</scope>
    <source>
        <strain evidence="2">3651</strain>
        <tissue evidence="2">Leaf</tissue>
    </source>
</reference>
<evidence type="ECO:0000256" key="1">
    <source>
        <dbReference type="SAM" id="MobiDB-lite"/>
    </source>
</evidence>
<dbReference type="EMBL" id="JACGWO010000013">
    <property type="protein sequence ID" value="KAK4412482.1"/>
    <property type="molecule type" value="Genomic_DNA"/>
</dbReference>
<proteinExistence type="predicted"/>
<organism evidence="2 3">
    <name type="scientific">Sesamum alatum</name>
    <dbReference type="NCBI Taxonomy" id="300844"/>
    <lineage>
        <taxon>Eukaryota</taxon>
        <taxon>Viridiplantae</taxon>
        <taxon>Streptophyta</taxon>
        <taxon>Embryophyta</taxon>
        <taxon>Tracheophyta</taxon>
        <taxon>Spermatophyta</taxon>
        <taxon>Magnoliopsida</taxon>
        <taxon>eudicotyledons</taxon>
        <taxon>Gunneridae</taxon>
        <taxon>Pentapetalae</taxon>
        <taxon>asterids</taxon>
        <taxon>lamiids</taxon>
        <taxon>Lamiales</taxon>
        <taxon>Pedaliaceae</taxon>
        <taxon>Sesamum</taxon>
    </lineage>
</organism>